<evidence type="ECO:0000256" key="10">
    <source>
        <dbReference type="RuleBase" id="RU003410"/>
    </source>
</evidence>
<comment type="catalytic activity">
    <reaction evidence="9 10">
        <text>a 2'-deoxyribonucleoside 5'-diphosphate + [thioredoxin]-disulfide + H2O = a ribonucleoside 5'-diphosphate + [thioredoxin]-dithiol</text>
        <dbReference type="Rhea" id="RHEA:23252"/>
        <dbReference type="Rhea" id="RHEA-COMP:10698"/>
        <dbReference type="Rhea" id="RHEA-COMP:10700"/>
        <dbReference type="ChEBI" id="CHEBI:15377"/>
        <dbReference type="ChEBI" id="CHEBI:29950"/>
        <dbReference type="ChEBI" id="CHEBI:50058"/>
        <dbReference type="ChEBI" id="CHEBI:57930"/>
        <dbReference type="ChEBI" id="CHEBI:73316"/>
        <dbReference type="EC" id="1.17.4.1"/>
    </reaction>
</comment>
<dbReference type="SUPFAM" id="SSF48168">
    <property type="entry name" value="R1 subunit of ribonucleotide reductase, N-terminal domain"/>
    <property type="match status" value="1"/>
</dbReference>
<dbReference type="InterPro" id="IPR039718">
    <property type="entry name" value="Rrm1"/>
</dbReference>
<evidence type="ECO:0000256" key="7">
    <source>
        <dbReference type="ARBA" id="ARBA00023116"/>
    </source>
</evidence>
<dbReference type="SUPFAM" id="SSF51998">
    <property type="entry name" value="PFL-like glycyl radical enzymes"/>
    <property type="match status" value="1"/>
</dbReference>
<name>A0ABY3CRB0_9CORY</name>
<keyword evidence="5" id="KW-0067">ATP-binding</keyword>
<dbReference type="Pfam" id="PF00317">
    <property type="entry name" value="Ribonuc_red_lgN"/>
    <property type="match status" value="1"/>
</dbReference>
<dbReference type="PRINTS" id="PR01183">
    <property type="entry name" value="RIBORDTASEM1"/>
</dbReference>
<dbReference type="EC" id="1.17.4.1" evidence="2 10"/>
<comment type="similarity">
    <text evidence="1 10">Belongs to the ribonucleoside diphosphate reductase large chain family.</text>
</comment>
<dbReference type="InterPro" id="IPR013554">
    <property type="entry name" value="RNR_N"/>
</dbReference>
<dbReference type="CDD" id="cd01679">
    <property type="entry name" value="RNR_I"/>
    <property type="match status" value="1"/>
</dbReference>
<dbReference type="EMBL" id="VKDI01000034">
    <property type="protein sequence ID" value="TRX46304.1"/>
    <property type="molecule type" value="Genomic_DNA"/>
</dbReference>
<evidence type="ECO:0000256" key="9">
    <source>
        <dbReference type="ARBA" id="ARBA00047754"/>
    </source>
</evidence>
<dbReference type="InterPro" id="IPR008926">
    <property type="entry name" value="RNR_R1-su_N"/>
</dbReference>
<evidence type="ECO:0000256" key="1">
    <source>
        <dbReference type="ARBA" id="ARBA00010406"/>
    </source>
</evidence>
<sequence length="720" mass="81770">MTTQLGKTVAEPVKPAEQLDYHALNALLNLYDENGKIQFDKDREAANQFFLQHVNQNTVYFHDLEEKMRYLVENKYYEPELIEQYDFDFIKSLFKRAYAFKFRFKTFLGAYKYYTSYTLKTFDGRRYLERFEDRVSMTALFLADGDTEVAEHLVDEIMTGRFQPATPTFLNAGKAQRGELVSCFLLRIEDNMESIGRSINSALQLSKRGGGVALLLSNIRESGAPIKHIENQSSGVIPVMKLLEDSFSYANQLGARQGAGAVYLNAHHPDIMSFLDTKRENADEKIRIKTLSLGIVIPDITFELAKRNDDMYLFSPYDVERVYGKAFGDISITEHYEEMVEDPRIRKKKINARHFFQTVAELQFESGYPYIMFEDTVNRANPVKTGRINMSNLCSEILQVNAPSELNDDLTYKTLGSDISCNLGSLNIAATMDSPDFALTVETAIRGLTAVADKTSIDSVPSVRKGNDDSHAIGLGQMNLHGYLGREHIEYGSEEGLDFTNAYFAAIMYAALRASNKLARERGEYFTEFPESDYASGEFFDRYDPADFAPRTEKVKELFAKSSIHTPSAEEWAALKADVAKHGIYNRNLQAVPPTGSISYINNSTSSIHPIASKIEIRKEGKIGRVYYPAPHMDNDNLEYFKDSYEIGYEKIIDTYAEATKYVDQGLSLTLFFKDTATTRDINRAQIYAWRKGIKTLYYIRLRQMALEGTEVEGCVSCML</sequence>
<dbReference type="Gene3D" id="3.20.70.20">
    <property type="match status" value="1"/>
</dbReference>
<protein>
    <recommendedName>
        <fullName evidence="2 10">Ribonucleoside-diphosphate reductase</fullName>
        <ecNumber evidence="2 10">1.17.4.1</ecNumber>
    </recommendedName>
</protein>
<dbReference type="Pfam" id="PF08343">
    <property type="entry name" value="RNR_N"/>
    <property type="match status" value="1"/>
</dbReference>
<feature type="domain" description="Ribonucleotide reductase large subunit" evidence="11">
    <location>
        <begin position="572"/>
        <end position="594"/>
    </location>
</feature>
<dbReference type="InterPro" id="IPR013346">
    <property type="entry name" value="NrdE_NrdA_C"/>
</dbReference>
<dbReference type="PROSITE" id="PS00089">
    <property type="entry name" value="RIBORED_LARGE"/>
    <property type="match status" value="1"/>
</dbReference>
<dbReference type="Proteomes" id="UP000316859">
    <property type="component" value="Unassembled WGS sequence"/>
</dbReference>
<dbReference type="InterPro" id="IPR026459">
    <property type="entry name" value="RNR_1b_NrdE"/>
</dbReference>
<evidence type="ECO:0000259" key="11">
    <source>
        <dbReference type="PROSITE" id="PS00089"/>
    </source>
</evidence>
<evidence type="ECO:0000256" key="3">
    <source>
        <dbReference type="ARBA" id="ARBA00022533"/>
    </source>
</evidence>
<evidence type="ECO:0000256" key="5">
    <source>
        <dbReference type="ARBA" id="ARBA00022840"/>
    </source>
</evidence>
<accession>A0ABY3CRB0</accession>
<dbReference type="GO" id="GO:0004748">
    <property type="term" value="F:ribonucleoside-diphosphate reductase activity, thioredoxin disulfide as acceptor"/>
    <property type="evidence" value="ECO:0007669"/>
    <property type="project" value="UniProtKB-EC"/>
</dbReference>
<dbReference type="PANTHER" id="PTHR11573">
    <property type="entry name" value="RIBONUCLEOSIDE-DIPHOSPHATE REDUCTASE LARGE CHAIN"/>
    <property type="match status" value="1"/>
</dbReference>
<dbReference type="RefSeq" id="WP_144015063.1">
    <property type="nucleotide sequence ID" value="NZ_VKDI01000034.1"/>
</dbReference>
<gene>
    <name evidence="12" type="primary">nrdE</name>
    <name evidence="12" type="ORF">FNY88_11650</name>
</gene>
<organism evidence="12 13">
    <name type="scientific">Corynebacterium guaraldiae</name>
    <dbReference type="NCBI Taxonomy" id="3051103"/>
    <lineage>
        <taxon>Bacteria</taxon>
        <taxon>Bacillati</taxon>
        <taxon>Actinomycetota</taxon>
        <taxon>Actinomycetes</taxon>
        <taxon>Mycobacteriales</taxon>
        <taxon>Corynebacteriaceae</taxon>
        <taxon>Corynebacterium</taxon>
    </lineage>
</organism>
<evidence type="ECO:0000256" key="2">
    <source>
        <dbReference type="ARBA" id="ARBA00012274"/>
    </source>
</evidence>
<dbReference type="InterPro" id="IPR000788">
    <property type="entry name" value="RNR_lg_C"/>
</dbReference>
<reference evidence="12 13" key="1">
    <citation type="submission" date="2019-07" db="EMBL/GenBank/DDBJ databases">
        <title>Draft genome of C. aurimucosum strain 2299.</title>
        <authorList>
            <person name="Pacheco L.G.C."/>
            <person name="Aguiar E.R.G.R."/>
            <person name="Santos C.S."/>
            <person name="Rocha D.J.P.G."/>
            <person name="Sant'Anna L.O."/>
            <person name="Mattos-Guaraldi A.L."/>
            <person name="Santos L.S."/>
        </authorList>
    </citation>
    <scope>NUCLEOTIDE SEQUENCE [LARGE SCALE GENOMIC DNA]</scope>
    <source>
        <strain evidence="12 13">2299</strain>
    </source>
</reference>
<comment type="caution">
    <text evidence="12">The sequence shown here is derived from an EMBL/GenBank/DDBJ whole genome shotgun (WGS) entry which is preliminary data.</text>
</comment>
<evidence type="ECO:0000256" key="6">
    <source>
        <dbReference type="ARBA" id="ARBA00023002"/>
    </source>
</evidence>
<dbReference type="NCBIfam" id="TIGR02506">
    <property type="entry name" value="NrdE_NrdA"/>
    <property type="match status" value="1"/>
</dbReference>
<evidence type="ECO:0000256" key="8">
    <source>
        <dbReference type="ARBA" id="ARBA00023157"/>
    </source>
</evidence>
<dbReference type="NCBIfam" id="TIGR04170">
    <property type="entry name" value="RNR_1b_NrdE"/>
    <property type="match status" value="1"/>
</dbReference>
<keyword evidence="3" id="KW-0021">Allosteric enzyme</keyword>
<evidence type="ECO:0000313" key="13">
    <source>
        <dbReference type="Proteomes" id="UP000316859"/>
    </source>
</evidence>
<evidence type="ECO:0000313" key="12">
    <source>
        <dbReference type="EMBL" id="TRX46304.1"/>
    </source>
</evidence>
<keyword evidence="13" id="KW-1185">Reference proteome</keyword>
<dbReference type="PANTHER" id="PTHR11573:SF30">
    <property type="entry name" value="RIBONUCLEOSIDE-DIPHOSPHATE REDUCTASE 2 SUBUNIT ALPHA"/>
    <property type="match status" value="1"/>
</dbReference>
<dbReference type="Pfam" id="PF02867">
    <property type="entry name" value="Ribonuc_red_lgC"/>
    <property type="match status" value="1"/>
</dbReference>
<keyword evidence="8" id="KW-1015">Disulfide bond</keyword>
<comment type="function">
    <text evidence="10">Provides the precursors necessary for DNA synthesis. Catalyzes the biosynthesis of deoxyribonucleotides from the corresponding ribonucleotides.</text>
</comment>
<evidence type="ECO:0000256" key="4">
    <source>
        <dbReference type="ARBA" id="ARBA00022741"/>
    </source>
</evidence>
<keyword evidence="7 10" id="KW-0215">Deoxyribonucleotide synthesis</keyword>
<dbReference type="InterPro" id="IPR013509">
    <property type="entry name" value="RNR_lsu_N"/>
</dbReference>
<proteinExistence type="inferred from homology"/>
<dbReference type="Gene3D" id="1.10.1650.20">
    <property type="match status" value="1"/>
</dbReference>
<keyword evidence="6 10" id="KW-0560">Oxidoreductase</keyword>
<keyword evidence="4" id="KW-0547">Nucleotide-binding</keyword>